<reference evidence="3" key="2">
    <citation type="submission" date="2023-06" db="EMBL/GenBank/DDBJ databases">
        <authorList>
            <person name="Zeman M."/>
            <person name="Kubasova T."/>
            <person name="Jahodarova E."/>
            <person name="Nykrynova M."/>
            <person name="Rychlik I."/>
        </authorList>
    </citation>
    <scope>NUCLEOTIDE SEQUENCE</scope>
    <source>
        <strain evidence="3">153_Feed</strain>
    </source>
</reference>
<name>A0ABT7V2C4_9ACTN</name>
<evidence type="ECO:0000313" key="4">
    <source>
        <dbReference type="Proteomes" id="UP001529256"/>
    </source>
</evidence>
<dbReference type="EC" id="2.6.1.-" evidence="1"/>
<sequence length="394" mass="42447">MSINEASRAYGAQKSSIREISAYANARKAEIGAENVFDFSLGNPSIPAPDAVRASIERALALPATQLHGYTPANGLPAVREAVAASLCRRFGEKTASAGDLYLTCGAAASLSITFHAIVNPGDEVIVIAPYFPEYRVWIETSGATCVEVMADAKTFQIDVAAVAAAITPRTRAIVINTPNNPVGSVYSRENLDALAAALRDAEKRLGTTITIVSDEPYREITYGAEVPWVPALYDRTIVCYSYSKSLSLPGERIGWVLVPPTNPEHDDLVFAVAGAGRKLGFVCAPALFQRVLADCVDCPTDVEAYAENRRALTDGLARLGYEFIKPEGAFYLWVKALEPDAGAFFERAKALELLPVPSDSFGCPGWVRVGYCVSHETIVNSMPAWEKLAASYR</sequence>
<dbReference type="InterPro" id="IPR015424">
    <property type="entry name" value="PyrdxlP-dep_Trfase"/>
</dbReference>
<keyword evidence="4" id="KW-1185">Reference proteome</keyword>
<comment type="similarity">
    <text evidence="1">Belongs to the class-I pyridoxal-phosphate-dependent aminotransferase family.</text>
</comment>
<evidence type="ECO:0000256" key="1">
    <source>
        <dbReference type="RuleBase" id="RU000481"/>
    </source>
</evidence>
<protein>
    <recommendedName>
        <fullName evidence="1">Aminotransferase</fullName>
        <ecNumber evidence="1">2.6.1.-</ecNumber>
    </recommendedName>
</protein>
<dbReference type="InterPro" id="IPR015421">
    <property type="entry name" value="PyrdxlP-dep_Trfase_major"/>
</dbReference>
<dbReference type="GO" id="GO:0008483">
    <property type="term" value="F:transaminase activity"/>
    <property type="evidence" value="ECO:0007669"/>
    <property type="project" value="UniProtKB-KW"/>
</dbReference>
<keyword evidence="1 3" id="KW-0808">Transferase</keyword>
<dbReference type="SUPFAM" id="SSF53383">
    <property type="entry name" value="PLP-dependent transferases"/>
    <property type="match status" value="1"/>
</dbReference>
<evidence type="ECO:0000259" key="2">
    <source>
        <dbReference type="Pfam" id="PF00155"/>
    </source>
</evidence>
<dbReference type="Pfam" id="PF00155">
    <property type="entry name" value="Aminotran_1_2"/>
    <property type="match status" value="1"/>
</dbReference>
<dbReference type="PANTHER" id="PTHR42691:SF1">
    <property type="entry name" value="ASPARTATE AMINOTRANSFERASE YHDR-RELATED"/>
    <property type="match status" value="1"/>
</dbReference>
<feature type="domain" description="Aminotransferase class I/classII large" evidence="2">
    <location>
        <begin position="35"/>
        <end position="379"/>
    </location>
</feature>
<dbReference type="InterPro" id="IPR004839">
    <property type="entry name" value="Aminotransferase_I/II_large"/>
</dbReference>
<dbReference type="NCBIfam" id="NF005305">
    <property type="entry name" value="PRK06836.1"/>
    <property type="match status" value="1"/>
</dbReference>
<keyword evidence="1 3" id="KW-0032">Aminotransferase</keyword>
<comment type="caution">
    <text evidence="3">The sequence shown here is derived from an EMBL/GenBank/DDBJ whole genome shotgun (WGS) entry which is preliminary data.</text>
</comment>
<gene>
    <name evidence="3" type="ORF">QUW25_03555</name>
</gene>
<dbReference type="InterPro" id="IPR004838">
    <property type="entry name" value="NHTrfase_class1_PyrdxlP-BS"/>
</dbReference>
<accession>A0ABT7V2C4</accession>
<dbReference type="Gene3D" id="3.40.640.10">
    <property type="entry name" value="Type I PLP-dependent aspartate aminotransferase-like (Major domain)"/>
    <property type="match status" value="1"/>
</dbReference>
<dbReference type="Proteomes" id="UP001529256">
    <property type="component" value="Unassembled WGS sequence"/>
</dbReference>
<evidence type="ECO:0000313" key="3">
    <source>
        <dbReference type="EMBL" id="MDM8270757.1"/>
    </source>
</evidence>
<organism evidence="3 4">
    <name type="scientific">Thermophilibacter provencensis</name>
    <dbReference type="NCBI Taxonomy" id="1852386"/>
    <lineage>
        <taxon>Bacteria</taxon>
        <taxon>Bacillati</taxon>
        <taxon>Actinomycetota</taxon>
        <taxon>Coriobacteriia</taxon>
        <taxon>Coriobacteriales</taxon>
        <taxon>Atopobiaceae</taxon>
        <taxon>Thermophilibacter</taxon>
    </lineage>
</organism>
<proteinExistence type="inferred from homology"/>
<dbReference type="PROSITE" id="PS00105">
    <property type="entry name" value="AA_TRANSFER_CLASS_1"/>
    <property type="match status" value="1"/>
</dbReference>
<dbReference type="RefSeq" id="WP_289510855.1">
    <property type="nucleotide sequence ID" value="NZ_JAUDEA010000003.1"/>
</dbReference>
<dbReference type="EMBL" id="JAUDEA010000003">
    <property type="protein sequence ID" value="MDM8270757.1"/>
    <property type="molecule type" value="Genomic_DNA"/>
</dbReference>
<reference evidence="3" key="1">
    <citation type="submission" date="2023-06" db="EMBL/GenBank/DDBJ databases">
        <title>Identification and characterization of horizontal gene transfer across gut microbiota members of farm animals based on homology search.</title>
        <authorList>
            <person name="Schwarzerova J."/>
            <person name="Nykrynova M."/>
            <person name="Jureckova K."/>
            <person name="Cejkova D."/>
            <person name="Rychlik I."/>
        </authorList>
    </citation>
    <scope>NUCLEOTIDE SEQUENCE</scope>
    <source>
        <strain evidence="3">153_Feed</strain>
    </source>
</reference>
<dbReference type="CDD" id="cd00609">
    <property type="entry name" value="AAT_like"/>
    <property type="match status" value="1"/>
</dbReference>
<dbReference type="PANTHER" id="PTHR42691">
    <property type="entry name" value="ASPARTATE AMINOTRANSFERASE YHDR-RELATED"/>
    <property type="match status" value="1"/>
</dbReference>
<comment type="cofactor">
    <cofactor evidence="1">
        <name>pyridoxal 5'-phosphate</name>
        <dbReference type="ChEBI" id="CHEBI:597326"/>
    </cofactor>
</comment>